<keyword evidence="2" id="KW-1185">Reference proteome</keyword>
<comment type="caution">
    <text evidence="1">The sequence shown here is derived from an EMBL/GenBank/DDBJ whole genome shotgun (WGS) entry which is preliminary data.</text>
</comment>
<sequence>DDEALQYDEALVSSPIASSLTPVMMKRSFLGIDSSLIASSLTPVMMKRSFLDIRVVPNCVVSDLSDDEALDARAKTGIVPGSSNDLRFILTER</sequence>
<evidence type="ECO:0000313" key="1">
    <source>
        <dbReference type="EMBL" id="CAG8750585.1"/>
    </source>
</evidence>
<feature type="non-terminal residue" evidence="1">
    <location>
        <position position="1"/>
    </location>
</feature>
<evidence type="ECO:0000313" key="2">
    <source>
        <dbReference type="Proteomes" id="UP000789920"/>
    </source>
</evidence>
<dbReference type="EMBL" id="CAJVQC010032246">
    <property type="protein sequence ID" value="CAG8750585.1"/>
    <property type="molecule type" value="Genomic_DNA"/>
</dbReference>
<accession>A0ACA9QMF2</accession>
<reference evidence="1" key="1">
    <citation type="submission" date="2021-06" db="EMBL/GenBank/DDBJ databases">
        <authorList>
            <person name="Kallberg Y."/>
            <person name="Tangrot J."/>
            <person name="Rosling A."/>
        </authorList>
    </citation>
    <scope>NUCLEOTIDE SEQUENCE</scope>
    <source>
        <strain evidence="1">MA461A</strain>
    </source>
</reference>
<proteinExistence type="predicted"/>
<dbReference type="Proteomes" id="UP000789920">
    <property type="component" value="Unassembled WGS sequence"/>
</dbReference>
<name>A0ACA9QMF2_9GLOM</name>
<gene>
    <name evidence="1" type="ORF">RPERSI_LOCUS14143</name>
</gene>
<organism evidence="1 2">
    <name type="scientific">Racocetra persica</name>
    <dbReference type="NCBI Taxonomy" id="160502"/>
    <lineage>
        <taxon>Eukaryota</taxon>
        <taxon>Fungi</taxon>
        <taxon>Fungi incertae sedis</taxon>
        <taxon>Mucoromycota</taxon>
        <taxon>Glomeromycotina</taxon>
        <taxon>Glomeromycetes</taxon>
        <taxon>Diversisporales</taxon>
        <taxon>Gigasporaceae</taxon>
        <taxon>Racocetra</taxon>
    </lineage>
</organism>
<protein>
    <submittedName>
        <fullName evidence="1">2225_t:CDS:1</fullName>
    </submittedName>
</protein>